<dbReference type="GO" id="GO:0050897">
    <property type="term" value="F:cobalt ion binding"/>
    <property type="evidence" value="ECO:0007669"/>
    <property type="project" value="InterPro"/>
</dbReference>
<evidence type="ECO:0000256" key="1">
    <source>
        <dbReference type="ARBA" id="ARBA00022490"/>
    </source>
</evidence>
<dbReference type="SUPFAM" id="SSF53187">
    <property type="entry name" value="Zn-dependent exopeptidases"/>
    <property type="match status" value="1"/>
</dbReference>
<dbReference type="AlphaFoldDB" id="A0A372JD70"/>
<protein>
    <submittedName>
        <fullName evidence="8">M20/M25/M40 family metallo-hydrolase</fullName>
    </submittedName>
</protein>
<evidence type="ECO:0000313" key="8">
    <source>
        <dbReference type="EMBL" id="RFU37963.1"/>
    </source>
</evidence>
<evidence type="ECO:0000256" key="3">
    <source>
        <dbReference type="ARBA" id="ARBA00022723"/>
    </source>
</evidence>
<evidence type="ECO:0000256" key="4">
    <source>
        <dbReference type="ARBA" id="ARBA00022801"/>
    </source>
</evidence>
<dbReference type="GO" id="GO:0008270">
    <property type="term" value="F:zinc ion binding"/>
    <property type="evidence" value="ECO:0007669"/>
    <property type="project" value="InterPro"/>
</dbReference>
<dbReference type="OrthoDB" id="7055905at2"/>
<dbReference type="Gene3D" id="3.40.630.10">
    <property type="entry name" value="Zn peptidases"/>
    <property type="match status" value="2"/>
</dbReference>
<proteinExistence type="inferred from homology"/>
<keyword evidence="5" id="KW-0862">Zinc</keyword>
<keyword evidence="4 8" id="KW-0378">Hydrolase</keyword>
<dbReference type="PANTHER" id="PTHR43808:SF28">
    <property type="entry name" value="[LYSW]-LYSINE_[LYSW]-ORNITHINE HYDROLASE"/>
    <property type="match status" value="1"/>
</dbReference>
<dbReference type="PANTHER" id="PTHR43808">
    <property type="entry name" value="ACETYLORNITHINE DEACETYLASE"/>
    <property type="match status" value="1"/>
</dbReference>
<evidence type="ECO:0000313" key="9">
    <source>
        <dbReference type="Proteomes" id="UP000261811"/>
    </source>
</evidence>
<dbReference type="Pfam" id="PF01546">
    <property type="entry name" value="Peptidase_M20"/>
    <property type="match status" value="1"/>
</dbReference>
<gene>
    <name evidence="8" type="ORF">DZF91_30135</name>
</gene>
<dbReference type="PROSITE" id="PS00758">
    <property type="entry name" value="ARGE_DAPE_CPG2_1"/>
    <property type="match status" value="1"/>
</dbReference>
<dbReference type="InterPro" id="IPR001261">
    <property type="entry name" value="ArgE/DapE_CS"/>
</dbReference>
<dbReference type="GO" id="GO:0009085">
    <property type="term" value="P:lysine biosynthetic process"/>
    <property type="evidence" value="ECO:0007669"/>
    <property type="project" value="UniProtKB-KW"/>
</dbReference>
<evidence type="ECO:0000256" key="6">
    <source>
        <dbReference type="ARBA" id="ARBA00023154"/>
    </source>
</evidence>
<comment type="caution">
    <text evidence="8">The sequence shown here is derived from an EMBL/GenBank/DDBJ whole genome shotgun (WGS) entry which is preliminary data.</text>
</comment>
<keyword evidence="9" id="KW-1185">Reference proteome</keyword>
<dbReference type="InterPro" id="IPR050072">
    <property type="entry name" value="Peptidase_M20A"/>
</dbReference>
<keyword evidence="2" id="KW-0028">Amino-acid biosynthesis</keyword>
<sequence>MSTPVDLLHAMLAIPSPSGREDELARFLEKAMNDLGLAARRDEAGNVIGDIGAGDGPVVMLLSHLDTVDRPLPARRDGDRLTGRGAVDAKGPLAAMICAAAARPSFPGTVRVVGAVEEERLSRGGEHLARTLPAPDALLVGEPSGWSRVVLGYKGKIDVGYRVERPATHSTNPAAKATEAAVAFWHGLLDALGPERDHGAFGLPAATLRGMGGDATGAWLDIDCRIPVGYDADAFAERLRERADGGEVTVVRHVPAVRSARSDPVVRAVSAAIRRHGGDPRPTLKTGTSDMNTVAPHWGAVPMAAYGPGDGSLDHADGEYITVEEFLKGVDVLTSALDELAAAL</sequence>
<dbReference type="NCBIfam" id="TIGR01902">
    <property type="entry name" value="dapE-lys-deAc"/>
    <property type="match status" value="1"/>
</dbReference>
<name>A0A372JD70_9ACTN</name>
<dbReference type="RefSeq" id="WP_117360481.1">
    <property type="nucleotide sequence ID" value="NZ_QURH01000894.1"/>
</dbReference>
<dbReference type="InterPro" id="IPR010175">
    <property type="entry name" value="LysK"/>
</dbReference>
<evidence type="ECO:0000256" key="7">
    <source>
        <dbReference type="ARBA" id="ARBA00023285"/>
    </source>
</evidence>
<accession>A0A372JD70</accession>
<reference evidence="8 9" key="1">
    <citation type="submission" date="2018-08" db="EMBL/GenBank/DDBJ databases">
        <title>Actinomadura jelena sp. nov., a novel Actinomycete isolated from soil in Chad.</title>
        <authorList>
            <person name="Shi L."/>
        </authorList>
    </citation>
    <scope>NUCLEOTIDE SEQUENCE [LARGE SCALE GENOMIC DNA]</scope>
    <source>
        <strain evidence="8 9">NEAU-G17</strain>
    </source>
</reference>
<evidence type="ECO:0000256" key="5">
    <source>
        <dbReference type="ARBA" id="ARBA00022833"/>
    </source>
</evidence>
<dbReference type="Proteomes" id="UP000261811">
    <property type="component" value="Unassembled WGS sequence"/>
</dbReference>
<keyword evidence="7" id="KW-0170">Cobalt</keyword>
<evidence type="ECO:0000256" key="2">
    <source>
        <dbReference type="ARBA" id="ARBA00022605"/>
    </source>
</evidence>
<dbReference type="GO" id="GO:0016811">
    <property type="term" value="F:hydrolase activity, acting on carbon-nitrogen (but not peptide) bonds, in linear amides"/>
    <property type="evidence" value="ECO:0007669"/>
    <property type="project" value="InterPro"/>
</dbReference>
<dbReference type="HAMAP" id="MF_01120">
    <property type="entry name" value="LysK"/>
    <property type="match status" value="1"/>
</dbReference>
<keyword evidence="3" id="KW-0479">Metal-binding</keyword>
<keyword evidence="6" id="KW-0457">Lysine biosynthesis</keyword>
<dbReference type="InterPro" id="IPR002933">
    <property type="entry name" value="Peptidase_M20"/>
</dbReference>
<dbReference type="EMBL" id="QURH01000894">
    <property type="protein sequence ID" value="RFU37963.1"/>
    <property type="molecule type" value="Genomic_DNA"/>
</dbReference>
<keyword evidence="1" id="KW-0963">Cytoplasm</keyword>
<organism evidence="8 9">
    <name type="scientific">Actinomadura logoneensis</name>
    <dbReference type="NCBI Taxonomy" id="2293572"/>
    <lineage>
        <taxon>Bacteria</taxon>
        <taxon>Bacillati</taxon>
        <taxon>Actinomycetota</taxon>
        <taxon>Actinomycetes</taxon>
        <taxon>Streptosporangiales</taxon>
        <taxon>Thermomonosporaceae</taxon>
        <taxon>Actinomadura</taxon>
    </lineage>
</organism>